<sequence>MMFERDDDVDNINRHPFFCLKILLNSLDIFSRNKQIFFLLFILVTFPLSFLLFSVSLSARPIKRHVYYLEALARLSSTRFESQHVWKESRATALSLLRLRFSYFFPSYFLSLIAAITAVSCTHYAVHNKRFGFGTAMSSVRLTWKRPFVTTICIYAVLVLYSQASFFIAVLTGSAPGAIVLAWAIGSSVEVYIMAVLGIGLVVSVLEERFGFDAIRTGWGLMEGKRCSGWFLSGWFVLFSGLIGWRWDMLLMAMDLQDLGKEKKWTALIESWERVGLIGLYGIEMIWSYVVTTVFYCECRKRHVSRTENDNSNVAIV</sequence>
<name>A0ACC1XDD8_MELAZ</name>
<dbReference type="Proteomes" id="UP001164539">
    <property type="component" value="Chromosome 10"/>
</dbReference>
<evidence type="ECO:0000313" key="1">
    <source>
        <dbReference type="EMBL" id="KAJ4709415.1"/>
    </source>
</evidence>
<proteinExistence type="predicted"/>
<organism evidence="1 2">
    <name type="scientific">Melia azedarach</name>
    <name type="common">Chinaberry tree</name>
    <dbReference type="NCBI Taxonomy" id="155640"/>
    <lineage>
        <taxon>Eukaryota</taxon>
        <taxon>Viridiplantae</taxon>
        <taxon>Streptophyta</taxon>
        <taxon>Embryophyta</taxon>
        <taxon>Tracheophyta</taxon>
        <taxon>Spermatophyta</taxon>
        <taxon>Magnoliopsida</taxon>
        <taxon>eudicotyledons</taxon>
        <taxon>Gunneridae</taxon>
        <taxon>Pentapetalae</taxon>
        <taxon>rosids</taxon>
        <taxon>malvids</taxon>
        <taxon>Sapindales</taxon>
        <taxon>Meliaceae</taxon>
        <taxon>Melia</taxon>
    </lineage>
</organism>
<comment type="caution">
    <text evidence="1">The sequence shown here is derived from an EMBL/GenBank/DDBJ whole genome shotgun (WGS) entry which is preliminary data.</text>
</comment>
<evidence type="ECO:0000313" key="2">
    <source>
        <dbReference type="Proteomes" id="UP001164539"/>
    </source>
</evidence>
<gene>
    <name evidence="1" type="ORF">OWV82_019211</name>
</gene>
<keyword evidence="1" id="KW-0812">Transmembrane</keyword>
<keyword evidence="2" id="KW-1185">Reference proteome</keyword>
<accession>A0ACC1XDD8</accession>
<dbReference type="EMBL" id="CM051403">
    <property type="protein sequence ID" value="KAJ4709415.1"/>
    <property type="molecule type" value="Genomic_DNA"/>
</dbReference>
<keyword evidence="1" id="KW-0472">Membrane</keyword>
<protein>
    <submittedName>
        <fullName evidence="1">Transmembrane protein</fullName>
    </submittedName>
</protein>
<reference evidence="1 2" key="1">
    <citation type="journal article" date="2023" name="Science">
        <title>Complex scaffold remodeling in plant triterpene biosynthesis.</title>
        <authorList>
            <person name="De La Pena R."/>
            <person name="Hodgson H."/>
            <person name="Liu J.C."/>
            <person name="Stephenson M.J."/>
            <person name="Martin A.C."/>
            <person name="Owen C."/>
            <person name="Harkess A."/>
            <person name="Leebens-Mack J."/>
            <person name="Jimenez L.E."/>
            <person name="Osbourn A."/>
            <person name="Sattely E.S."/>
        </authorList>
    </citation>
    <scope>NUCLEOTIDE SEQUENCE [LARGE SCALE GENOMIC DNA]</scope>
    <source>
        <strain evidence="2">cv. JPN11</strain>
        <tissue evidence="1">Leaf</tissue>
    </source>
</reference>